<dbReference type="InterPro" id="IPR000998">
    <property type="entry name" value="MAM_dom"/>
</dbReference>
<reference evidence="4" key="1">
    <citation type="submission" date="2018-11" db="EMBL/GenBank/DDBJ databases">
        <authorList>
            <person name="Alioto T."/>
            <person name="Alioto T."/>
        </authorList>
    </citation>
    <scope>NUCLEOTIDE SEQUENCE</scope>
</reference>
<dbReference type="InterPro" id="IPR051560">
    <property type="entry name" value="MAM_domain-containing"/>
</dbReference>
<evidence type="ECO:0000313" key="4">
    <source>
        <dbReference type="EMBL" id="VDI14520.1"/>
    </source>
</evidence>
<evidence type="ECO:0000256" key="1">
    <source>
        <dbReference type="SAM" id="Phobius"/>
    </source>
</evidence>
<name>A0A8B6D3R0_MYTGA</name>
<feature type="transmembrane region" description="Helical" evidence="1">
    <location>
        <begin position="218"/>
        <end position="243"/>
    </location>
</feature>
<dbReference type="PROSITE" id="PS50060">
    <property type="entry name" value="MAM_2"/>
    <property type="match status" value="1"/>
</dbReference>
<dbReference type="CDD" id="cd06263">
    <property type="entry name" value="MAM"/>
    <property type="match status" value="1"/>
</dbReference>
<keyword evidence="1" id="KW-0472">Membrane</keyword>
<organism evidence="4 5">
    <name type="scientific">Mytilus galloprovincialis</name>
    <name type="common">Mediterranean mussel</name>
    <dbReference type="NCBI Taxonomy" id="29158"/>
    <lineage>
        <taxon>Eukaryota</taxon>
        <taxon>Metazoa</taxon>
        <taxon>Spiralia</taxon>
        <taxon>Lophotrochozoa</taxon>
        <taxon>Mollusca</taxon>
        <taxon>Bivalvia</taxon>
        <taxon>Autobranchia</taxon>
        <taxon>Pteriomorphia</taxon>
        <taxon>Mytilida</taxon>
        <taxon>Mytiloidea</taxon>
        <taxon>Mytilidae</taxon>
        <taxon>Mytilinae</taxon>
        <taxon>Mytilus</taxon>
    </lineage>
</organism>
<dbReference type="Pfam" id="PF00629">
    <property type="entry name" value="MAM"/>
    <property type="match status" value="1"/>
</dbReference>
<dbReference type="PANTHER" id="PTHR23282">
    <property type="entry name" value="APICAL ENDOSOMAL GLYCOPROTEIN PRECURSOR"/>
    <property type="match status" value="1"/>
</dbReference>
<dbReference type="PANTHER" id="PTHR23282:SF142">
    <property type="entry name" value="MAM DOMAIN-CONTAINING PROTEIN"/>
    <property type="match status" value="1"/>
</dbReference>
<dbReference type="OrthoDB" id="6061083at2759"/>
<evidence type="ECO:0000259" key="3">
    <source>
        <dbReference type="PROSITE" id="PS50060"/>
    </source>
</evidence>
<keyword evidence="1" id="KW-1133">Transmembrane helix</keyword>
<dbReference type="AlphaFoldDB" id="A0A8B6D3R0"/>
<feature type="domain" description="MAM" evidence="3">
    <location>
        <begin position="28"/>
        <end position="184"/>
    </location>
</feature>
<keyword evidence="1" id="KW-0812">Transmembrane</keyword>
<dbReference type="Proteomes" id="UP000596742">
    <property type="component" value="Unassembled WGS sequence"/>
</dbReference>
<sequence length="313" mass="35542">MEYTLHGTIFCFCFILACMRVKLSLGEISCDFNEGSMCSGWTFEQNSTIYAANWTIWKGATLTANTGPQRDHFKKDGFYIFMETTSKKHRDIAMFYSPIIEQTDQVVNVTFWYYMHGIFIQSLKVYVFPGNGDQQFVKAINNEQGKQWKQAVAYLEHMGPFKIGFQAMVGSAVSDIAVDDITITGAEIYPRSTTIETSTSLNKEKRLNENETEDFFPLPYIIICVIGGVLWVVILFLLCCCVHHASRLQNSKRTVGCNTSQHIYSDDQVGGKQNTLLGANDVTKLDQVELTLDPLQLESNHYEFILDKCETKL</sequence>
<keyword evidence="5" id="KW-1185">Reference proteome</keyword>
<gene>
    <name evidence="4" type="ORF">MGAL_10B020022</name>
</gene>
<keyword evidence="2" id="KW-0732">Signal</keyword>
<feature type="signal peptide" evidence="2">
    <location>
        <begin position="1"/>
        <end position="26"/>
    </location>
</feature>
<evidence type="ECO:0000313" key="5">
    <source>
        <dbReference type="Proteomes" id="UP000596742"/>
    </source>
</evidence>
<dbReference type="SUPFAM" id="SSF49899">
    <property type="entry name" value="Concanavalin A-like lectins/glucanases"/>
    <property type="match status" value="1"/>
</dbReference>
<dbReference type="Gene3D" id="2.60.120.200">
    <property type="match status" value="1"/>
</dbReference>
<dbReference type="EMBL" id="UYJE01002875">
    <property type="protein sequence ID" value="VDI14520.1"/>
    <property type="molecule type" value="Genomic_DNA"/>
</dbReference>
<dbReference type="GO" id="GO:0016020">
    <property type="term" value="C:membrane"/>
    <property type="evidence" value="ECO:0007669"/>
    <property type="project" value="InterPro"/>
</dbReference>
<accession>A0A8B6D3R0</accession>
<proteinExistence type="predicted"/>
<protein>
    <recommendedName>
        <fullName evidence="3">MAM domain-containing protein</fullName>
    </recommendedName>
</protein>
<comment type="caution">
    <text evidence="4">The sequence shown here is derived from an EMBL/GenBank/DDBJ whole genome shotgun (WGS) entry which is preliminary data.</text>
</comment>
<feature type="chain" id="PRO_5032580138" description="MAM domain-containing protein" evidence="2">
    <location>
        <begin position="27"/>
        <end position="313"/>
    </location>
</feature>
<dbReference type="InterPro" id="IPR013320">
    <property type="entry name" value="ConA-like_dom_sf"/>
</dbReference>
<dbReference type="SMART" id="SM00137">
    <property type="entry name" value="MAM"/>
    <property type="match status" value="1"/>
</dbReference>
<evidence type="ECO:0000256" key="2">
    <source>
        <dbReference type="SAM" id="SignalP"/>
    </source>
</evidence>